<accession>E5A6W6</accession>
<dbReference type="HOGENOM" id="CLU_953370_0_0_1"/>
<dbReference type="VEuPathDB" id="FungiDB:LEMA_P086000.1"/>
<evidence type="ECO:0000313" key="2">
    <source>
        <dbReference type="Proteomes" id="UP000002668"/>
    </source>
</evidence>
<dbReference type="STRING" id="985895.E5A6W6"/>
<dbReference type="OrthoDB" id="20774at2759"/>
<dbReference type="InParanoid" id="E5A6W6"/>
<dbReference type="Proteomes" id="UP000002668">
    <property type="component" value="Genome"/>
</dbReference>
<evidence type="ECO:0000313" key="1">
    <source>
        <dbReference type="EMBL" id="CBX99361.1"/>
    </source>
</evidence>
<gene>
    <name evidence="1" type="ORF">LEMA_P086000.1</name>
</gene>
<reference evidence="2" key="1">
    <citation type="journal article" date="2011" name="Nat. Commun.">
        <title>Effector diversification within compartments of the Leptosphaeria maculans genome affected by Repeat-Induced Point mutations.</title>
        <authorList>
            <person name="Rouxel T."/>
            <person name="Grandaubert J."/>
            <person name="Hane J.K."/>
            <person name="Hoede C."/>
            <person name="van de Wouw A.P."/>
            <person name="Couloux A."/>
            <person name="Dominguez V."/>
            <person name="Anthouard V."/>
            <person name="Bally P."/>
            <person name="Bourras S."/>
            <person name="Cozijnsen A.J."/>
            <person name="Ciuffetti L.M."/>
            <person name="Degrave A."/>
            <person name="Dilmaghani A."/>
            <person name="Duret L."/>
            <person name="Fudal I."/>
            <person name="Goodwin S.B."/>
            <person name="Gout L."/>
            <person name="Glaser N."/>
            <person name="Linglin J."/>
            <person name="Kema G.H.J."/>
            <person name="Lapalu N."/>
            <person name="Lawrence C.B."/>
            <person name="May K."/>
            <person name="Meyer M."/>
            <person name="Ollivier B."/>
            <person name="Poulain J."/>
            <person name="Schoch C.L."/>
            <person name="Simon A."/>
            <person name="Spatafora J.W."/>
            <person name="Stachowiak A."/>
            <person name="Turgeon B.G."/>
            <person name="Tyler B.M."/>
            <person name="Vincent D."/>
            <person name="Weissenbach J."/>
            <person name="Amselem J."/>
            <person name="Quesneville H."/>
            <person name="Oliver R.P."/>
            <person name="Wincker P."/>
            <person name="Balesdent M.-H."/>
            <person name="Howlett B.J."/>
        </authorList>
    </citation>
    <scope>NUCLEOTIDE SEQUENCE [LARGE SCALE GENOMIC DNA]</scope>
    <source>
        <strain evidence="2">JN3 / isolate v23.1.3 / race Av1-4-5-6-7-8</strain>
    </source>
</reference>
<name>E5A6W6_LEPMJ</name>
<dbReference type="AlphaFoldDB" id="E5A6W6"/>
<dbReference type="eggNOG" id="ENOG502QVPZ">
    <property type="taxonomic scope" value="Eukaryota"/>
</dbReference>
<protein>
    <recommendedName>
        <fullName evidence="3">Cleavage/polyadenylation specificity factor A subunit C-terminal domain-containing protein</fullName>
    </recommendedName>
</protein>
<dbReference type="EMBL" id="FP929135">
    <property type="protein sequence ID" value="CBX99361.1"/>
    <property type="molecule type" value="Genomic_DNA"/>
</dbReference>
<sequence>MHVSVAPPFVYVSTQSHSHLCYKVNGPQNERYEFEQYFTDSRERSCTQHAVVDIPSSKAEVDQAQRIVLVTDKTTSSVVALHQPHERTYKNAADTLFEANLSHTVIRIQRGNIRPPWRRPTHTDTMTGVVTDDIIGACSDGTVYTFSILSKPARHLLRLVQNLVEAKQARDPAYRFTPATPHSGHIFNVLINGASGVQDSKIRARDVDPVYQESGQAGPRHRHIDGDLLVRWRDEGGRLERLVVAGEAVDRDVVALFREYASRVDLGWGDVSAEDVFARVEKWMSEVLMPVL</sequence>
<keyword evidence="2" id="KW-1185">Reference proteome</keyword>
<evidence type="ECO:0008006" key="3">
    <source>
        <dbReference type="Google" id="ProtNLM"/>
    </source>
</evidence>
<proteinExistence type="predicted"/>
<organism evidence="1 2">
    <name type="scientific">Leptosphaeria maculans (strain JN3 / isolate v23.1.3 / race Av1-4-5-6-7-8)</name>
    <name type="common">Blackleg fungus</name>
    <name type="synonym">Phoma lingam</name>
    <dbReference type="NCBI Taxonomy" id="985895"/>
    <lineage>
        <taxon>Eukaryota</taxon>
        <taxon>Fungi</taxon>
        <taxon>Dikarya</taxon>
        <taxon>Ascomycota</taxon>
        <taxon>Pezizomycotina</taxon>
        <taxon>Dothideomycetes</taxon>
        <taxon>Pleosporomycetidae</taxon>
        <taxon>Pleosporales</taxon>
        <taxon>Pleosporineae</taxon>
        <taxon>Leptosphaeriaceae</taxon>
        <taxon>Plenodomus</taxon>
        <taxon>Plenodomus lingam/Leptosphaeria maculans species complex</taxon>
    </lineage>
</organism>